<evidence type="ECO:0000313" key="6">
    <source>
        <dbReference type="EMBL" id="BBF23960.1"/>
    </source>
</evidence>
<dbReference type="InterPro" id="IPR050389">
    <property type="entry name" value="LysR-type_TF"/>
</dbReference>
<dbReference type="GO" id="GO:0003677">
    <property type="term" value="F:DNA binding"/>
    <property type="evidence" value="ECO:0007669"/>
    <property type="project" value="UniProtKB-KW"/>
</dbReference>
<reference evidence="6 7" key="1">
    <citation type="journal article" date="2018" name="Int. J. Syst. Evol. Microbiol.">
        <title>Mesosutterella multiformis gen. nov., sp. nov., a member of the family Sutterellaceae and Sutterella megalosphaeroides sp. nov., isolated from human faeces.</title>
        <authorList>
            <person name="Sakamoto M."/>
            <person name="Ikeyama N."/>
            <person name="Kunihiro T."/>
            <person name="Iino T."/>
            <person name="Yuki M."/>
            <person name="Ohkuma M."/>
        </authorList>
    </citation>
    <scope>NUCLEOTIDE SEQUENCE [LARGE SCALE GENOMIC DNA]</scope>
    <source>
        <strain evidence="6 7">6FBBBH3</strain>
    </source>
</reference>
<dbReference type="InterPro" id="IPR000847">
    <property type="entry name" value="LysR_HTH_N"/>
</dbReference>
<dbReference type="InterPro" id="IPR036388">
    <property type="entry name" value="WH-like_DNA-bd_sf"/>
</dbReference>
<dbReference type="PANTHER" id="PTHR30118">
    <property type="entry name" value="HTH-TYPE TRANSCRIPTIONAL REGULATOR LEUO-RELATED"/>
    <property type="match status" value="1"/>
</dbReference>
<proteinExistence type="inferred from homology"/>
<keyword evidence="3" id="KW-0238">DNA-binding</keyword>
<dbReference type="InterPro" id="IPR005119">
    <property type="entry name" value="LysR_subst-bd"/>
</dbReference>
<protein>
    <recommendedName>
        <fullName evidence="5">HTH lysR-type domain-containing protein</fullName>
    </recommendedName>
</protein>
<name>A0A2Z6IDE6_9BURK</name>
<keyword evidence="7" id="KW-1185">Reference proteome</keyword>
<evidence type="ECO:0000256" key="3">
    <source>
        <dbReference type="ARBA" id="ARBA00023125"/>
    </source>
</evidence>
<dbReference type="Pfam" id="PF03466">
    <property type="entry name" value="LysR_substrate"/>
    <property type="match status" value="1"/>
</dbReference>
<evidence type="ECO:0000259" key="5">
    <source>
        <dbReference type="PROSITE" id="PS50931"/>
    </source>
</evidence>
<dbReference type="EMBL" id="AP018786">
    <property type="protein sequence ID" value="BBF23960.1"/>
    <property type="molecule type" value="Genomic_DNA"/>
</dbReference>
<dbReference type="PANTHER" id="PTHR30118:SF15">
    <property type="entry name" value="TRANSCRIPTIONAL REGULATORY PROTEIN"/>
    <property type="match status" value="1"/>
</dbReference>
<gene>
    <name evidence="6" type="ORF">SUTMEG_18510</name>
</gene>
<dbReference type="Pfam" id="PF00126">
    <property type="entry name" value="HTH_1"/>
    <property type="match status" value="1"/>
</dbReference>
<keyword evidence="4" id="KW-0804">Transcription</keyword>
<dbReference type="RefSeq" id="WP_120177513.1">
    <property type="nucleotide sequence ID" value="NZ_AP018786.1"/>
</dbReference>
<dbReference type="SUPFAM" id="SSF53850">
    <property type="entry name" value="Periplasmic binding protein-like II"/>
    <property type="match status" value="1"/>
</dbReference>
<dbReference type="KEGG" id="sutt:SUTMEG_18510"/>
<dbReference type="Gene3D" id="3.40.190.10">
    <property type="entry name" value="Periplasmic binding protein-like II"/>
    <property type="match status" value="2"/>
</dbReference>
<accession>A0A2Z6IDE6</accession>
<evidence type="ECO:0000256" key="1">
    <source>
        <dbReference type="ARBA" id="ARBA00009437"/>
    </source>
</evidence>
<dbReference type="GO" id="GO:0003700">
    <property type="term" value="F:DNA-binding transcription factor activity"/>
    <property type="evidence" value="ECO:0007669"/>
    <property type="project" value="InterPro"/>
</dbReference>
<dbReference type="PROSITE" id="PS50931">
    <property type="entry name" value="HTH_LYSR"/>
    <property type="match status" value="1"/>
</dbReference>
<feature type="domain" description="HTH lysR-type" evidence="5">
    <location>
        <begin position="6"/>
        <end position="63"/>
    </location>
</feature>
<dbReference type="OrthoDB" id="8523210at2"/>
<dbReference type="AlphaFoldDB" id="A0A2Z6IDE6"/>
<organism evidence="6 7">
    <name type="scientific">Sutterella megalosphaeroides</name>
    <dbReference type="NCBI Taxonomy" id="2494234"/>
    <lineage>
        <taxon>Bacteria</taxon>
        <taxon>Pseudomonadati</taxon>
        <taxon>Pseudomonadota</taxon>
        <taxon>Betaproteobacteria</taxon>
        <taxon>Burkholderiales</taxon>
        <taxon>Sutterellaceae</taxon>
        <taxon>Sutterella</taxon>
    </lineage>
</organism>
<dbReference type="SUPFAM" id="SSF46785">
    <property type="entry name" value="Winged helix' DNA-binding domain"/>
    <property type="match status" value="1"/>
</dbReference>
<evidence type="ECO:0000256" key="4">
    <source>
        <dbReference type="ARBA" id="ARBA00023163"/>
    </source>
</evidence>
<dbReference type="Gene3D" id="1.10.10.10">
    <property type="entry name" value="Winged helix-like DNA-binding domain superfamily/Winged helix DNA-binding domain"/>
    <property type="match status" value="1"/>
</dbReference>
<keyword evidence="2" id="KW-0805">Transcription regulation</keyword>
<dbReference type="Proteomes" id="UP000271003">
    <property type="component" value="Chromosome"/>
</dbReference>
<dbReference type="InterPro" id="IPR036390">
    <property type="entry name" value="WH_DNA-bd_sf"/>
</dbReference>
<comment type="similarity">
    <text evidence="1">Belongs to the LysR transcriptional regulatory family.</text>
</comment>
<evidence type="ECO:0000256" key="2">
    <source>
        <dbReference type="ARBA" id="ARBA00023015"/>
    </source>
</evidence>
<evidence type="ECO:0000313" key="7">
    <source>
        <dbReference type="Proteomes" id="UP000271003"/>
    </source>
</evidence>
<sequence>MTSPNLDIDMMRLFKALCDCGSLSLAAKELNVSIPAASRLLAKLRQVFGEDLFLRGAHGMTPTTRAMELYVPIAGMLASYGKLFVCAVPEPGSIAKTIRIGARSELDFTYLDTALAHVLAKAPNLSLELSAFGDDLEAALLSNRIDLAFGTRDALGALPAKGADEASVDVIGRDALVHVTGCAHPLAEEARVRVLEESDLRGCRRVCVAGVTDVKDEEKREAPGGEGSGEEGPALACANLSTALAMLGANVLRATLPFSWARRLMLEGRAAILGRVEGSVIEPVFVRCRPRVSDPVLNWFASEVRRTFCSEVARLDAWPEVQKEAAPEAKSDVEAGVV</sequence>